<dbReference type="GO" id="GO:0015074">
    <property type="term" value="P:DNA integration"/>
    <property type="evidence" value="ECO:0007669"/>
    <property type="project" value="InterPro"/>
</dbReference>
<name>A0A9W8JTQ2_9AGAR</name>
<dbReference type="InterPro" id="IPR052925">
    <property type="entry name" value="Phage_Integrase-like_Recomb"/>
</dbReference>
<keyword evidence="1" id="KW-0238">DNA-binding</keyword>
<dbReference type="Gene3D" id="1.10.443.10">
    <property type="entry name" value="Intergrase catalytic core"/>
    <property type="match status" value="1"/>
</dbReference>
<dbReference type="OrthoDB" id="2678913at2759"/>
<evidence type="ECO:0008006" key="5">
    <source>
        <dbReference type="Google" id="ProtNLM"/>
    </source>
</evidence>
<dbReference type="AlphaFoldDB" id="A0A9W8JTQ2"/>
<keyword evidence="4" id="KW-1185">Reference proteome</keyword>
<accession>A0A9W8JTQ2</accession>
<evidence type="ECO:0000256" key="1">
    <source>
        <dbReference type="ARBA" id="ARBA00023125"/>
    </source>
</evidence>
<dbReference type="InterPro" id="IPR011010">
    <property type="entry name" value="DNA_brk_join_enz"/>
</dbReference>
<comment type="caution">
    <text evidence="3">The sequence shown here is derived from an EMBL/GenBank/DDBJ whole genome shotgun (WGS) entry which is preliminary data.</text>
</comment>
<dbReference type="Gene3D" id="1.10.150.130">
    <property type="match status" value="1"/>
</dbReference>
<proteinExistence type="predicted"/>
<dbReference type="GO" id="GO:0003677">
    <property type="term" value="F:DNA binding"/>
    <property type="evidence" value="ECO:0007669"/>
    <property type="project" value="UniProtKB-KW"/>
</dbReference>
<dbReference type="InterPro" id="IPR010998">
    <property type="entry name" value="Integrase_recombinase_N"/>
</dbReference>
<dbReference type="EMBL" id="JANKHO010000989">
    <property type="protein sequence ID" value="KAJ3504586.1"/>
    <property type="molecule type" value="Genomic_DNA"/>
</dbReference>
<dbReference type="SUPFAM" id="SSF47823">
    <property type="entry name" value="lambda integrase-like, N-terminal domain"/>
    <property type="match status" value="1"/>
</dbReference>
<evidence type="ECO:0000256" key="2">
    <source>
        <dbReference type="ARBA" id="ARBA00023172"/>
    </source>
</evidence>
<dbReference type="GO" id="GO:0006310">
    <property type="term" value="P:DNA recombination"/>
    <property type="evidence" value="ECO:0007669"/>
    <property type="project" value="UniProtKB-KW"/>
</dbReference>
<gene>
    <name evidence="3" type="ORF">NLJ89_g7863</name>
</gene>
<evidence type="ECO:0000313" key="3">
    <source>
        <dbReference type="EMBL" id="KAJ3504586.1"/>
    </source>
</evidence>
<dbReference type="InterPro" id="IPR013762">
    <property type="entry name" value="Integrase-like_cat_sf"/>
</dbReference>
<keyword evidence="2" id="KW-0233">DNA recombination</keyword>
<reference evidence="3" key="1">
    <citation type="submission" date="2022-07" db="EMBL/GenBank/DDBJ databases">
        <title>Genome Sequence of Agrocybe chaxingu.</title>
        <authorList>
            <person name="Buettner E."/>
        </authorList>
    </citation>
    <scope>NUCLEOTIDE SEQUENCE</scope>
    <source>
        <strain evidence="3">MP-N11</strain>
    </source>
</reference>
<dbReference type="SUPFAM" id="SSF56349">
    <property type="entry name" value="DNA breaking-rejoining enzymes"/>
    <property type="match status" value="1"/>
</dbReference>
<evidence type="ECO:0000313" key="4">
    <source>
        <dbReference type="Proteomes" id="UP001148786"/>
    </source>
</evidence>
<dbReference type="Proteomes" id="UP001148786">
    <property type="component" value="Unassembled WGS sequence"/>
</dbReference>
<organism evidence="3 4">
    <name type="scientific">Agrocybe chaxingu</name>
    <dbReference type="NCBI Taxonomy" id="84603"/>
    <lineage>
        <taxon>Eukaryota</taxon>
        <taxon>Fungi</taxon>
        <taxon>Dikarya</taxon>
        <taxon>Basidiomycota</taxon>
        <taxon>Agaricomycotina</taxon>
        <taxon>Agaricomycetes</taxon>
        <taxon>Agaricomycetidae</taxon>
        <taxon>Agaricales</taxon>
        <taxon>Agaricineae</taxon>
        <taxon>Strophariaceae</taxon>
        <taxon>Agrocybe</taxon>
    </lineage>
</organism>
<sequence length="339" mass="37522">MADITLQRILDMMSFAWAPNTKETYGAGLYIFHHYCDCRVPPVPESERGPASEELLLEFLAGCAGTYSGSTLKNYFYGVKAWHTLHGLRWDVDDTRLTSALTAVDRLAPPSSRRPKREPFTTDVITRIGANLNLSLPLDAAVFACLTTTFWSASRLGEFTVPSVGSFDPSRHVKRSDVSVNDGAGRLNLPVTCFFLPWTKCAPRGETAYWSPQDGPTDPKAALHNHFQVNNPAPGDALFGWKRANGVVRPLTRTEFMRRVNAAASAAGIGPLQGHGIRIGSVLEYMLRGIPFDVVRAIGRWSSDAFTLYLRKHATILAPYIQNSPILEPFTRIAMPRTR</sequence>
<dbReference type="PANTHER" id="PTHR34605:SF4">
    <property type="entry name" value="DNA ADENINE METHYLTRANSFERASE"/>
    <property type="match status" value="1"/>
</dbReference>
<protein>
    <recommendedName>
        <fullName evidence="5">Tyr recombinase domain-containing protein</fullName>
    </recommendedName>
</protein>
<dbReference type="PANTHER" id="PTHR34605">
    <property type="entry name" value="PHAGE_INTEGRASE DOMAIN-CONTAINING PROTEIN"/>
    <property type="match status" value="1"/>
</dbReference>